<keyword evidence="3" id="KW-0812">Transmembrane</keyword>
<dbReference type="AlphaFoldDB" id="A0A1B0FEE1"/>
<dbReference type="InterPro" id="IPR042235">
    <property type="entry name" value="ZP-C_dom"/>
</dbReference>
<dbReference type="Proteomes" id="UP000092444">
    <property type="component" value="Unassembled WGS sequence"/>
</dbReference>
<dbReference type="PANTHER" id="PTHR46560">
    <property type="entry name" value="CYPHER, ISOFORM B"/>
    <property type="match status" value="1"/>
</dbReference>
<dbReference type="Gene3D" id="2.60.40.4100">
    <property type="entry name" value="Zona pellucida, ZP-C domain"/>
    <property type="match status" value="1"/>
</dbReference>
<keyword evidence="3" id="KW-0472">Membrane</keyword>
<keyword evidence="3" id="KW-1133">Transmembrane helix</keyword>
<dbReference type="PhylomeDB" id="A0A1B0FEE1"/>
<evidence type="ECO:0000313" key="6">
    <source>
        <dbReference type="EnsemblMetazoa" id="GMOY001978-PA"/>
    </source>
</evidence>
<feature type="transmembrane region" description="Helical" evidence="3">
    <location>
        <begin position="318"/>
        <end position="340"/>
    </location>
</feature>
<dbReference type="EnsemblMetazoa" id="GMOY001978-RA">
    <property type="protein sequence ID" value="GMOY001978-PA"/>
    <property type="gene ID" value="GMOY001978"/>
</dbReference>
<keyword evidence="4" id="KW-0732">Signal</keyword>
<dbReference type="PANTHER" id="PTHR46560:SF9">
    <property type="entry name" value="ZP DOMAIN-CONTAINING PROTEIN"/>
    <property type="match status" value="1"/>
</dbReference>
<proteinExistence type="predicted"/>
<dbReference type="Pfam" id="PF00100">
    <property type="entry name" value="Zona_pellucida"/>
    <property type="match status" value="1"/>
</dbReference>
<keyword evidence="7" id="KW-1185">Reference proteome</keyword>
<dbReference type="EMBL" id="CCAG010019278">
    <property type="status" value="NOT_ANNOTATED_CDS"/>
    <property type="molecule type" value="Genomic_DNA"/>
</dbReference>
<name>A0A1B0FEE1_GLOMM</name>
<dbReference type="EMBL" id="CCAG010019279">
    <property type="status" value="NOT_ANNOTATED_CDS"/>
    <property type="molecule type" value="Genomic_DNA"/>
</dbReference>
<keyword evidence="1" id="KW-1015">Disulfide bond</keyword>
<evidence type="ECO:0000256" key="2">
    <source>
        <dbReference type="SAM" id="MobiDB-lite"/>
    </source>
</evidence>
<evidence type="ECO:0000313" key="7">
    <source>
        <dbReference type="Proteomes" id="UP000092444"/>
    </source>
</evidence>
<evidence type="ECO:0000256" key="3">
    <source>
        <dbReference type="SAM" id="Phobius"/>
    </source>
</evidence>
<accession>A0A1B0FEE1</accession>
<dbReference type="PROSITE" id="PS51034">
    <property type="entry name" value="ZP_2"/>
    <property type="match status" value="1"/>
</dbReference>
<dbReference type="InterPro" id="IPR055355">
    <property type="entry name" value="ZP-C"/>
</dbReference>
<organism evidence="6 7">
    <name type="scientific">Glossina morsitans morsitans</name>
    <name type="common">Savannah tsetse fly</name>
    <dbReference type="NCBI Taxonomy" id="37546"/>
    <lineage>
        <taxon>Eukaryota</taxon>
        <taxon>Metazoa</taxon>
        <taxon>Ecdysozoa</taxon>
        <taxon>Arthropoda</taxon>
        <taxon>Hexapoda</taxon>
        <taxon>Insecta</taxon>
        <taxon>Pterygota</taxon>
        <taxon>Neoptera</taxon>
        <taxon>Endopterygota</taxon>
        <taxon>Diptera</taxon>
        <taxon>Brachycera</taxon>
        <taxon>Muscomorpha</taxon>
        <taxon>Hippoboscoidea</taxon>
        <taxon>Glossinidae</taxon>
        <taxon>Glossina</taxon>
    </lineage>
</organism>
<dbReference type="SMART" id="SM00241">
    <property type="entry name" value="ZP"/>
    <property type="match status" value="1"/>
</dbReference>
<evidence type="ECO:0000256" key="1">
    <source>
        <dbReference type="ARBA" id="ARBA00023157"/>
    </source>
</evidence>
<sequence>MTSHTRYIFVTMFIQIAVFHVTAQDPPTTLQEFAPHVSATCKAGTMNIKVKFDGPYTGAVHARDYRTSSCMAMGDGSDAIAFSLNLLAKQGSTDYCGVLVSNVSGNNRSEERSIQLAVRVHKTLELADDKFYVITCGKSGFGRDDNAHVILKFLEDERRVRETVQGREYRIRAEFTKPNGTHGIRVGNCFAFDRKNLSISLIDERGCPTDPNIITRFIPASEGNYAEALLFSMFRFPDESEVHLQCDVIQCNGRCIDDEDCSQIALAGAGGFTKGSGGRKVGPNEEGSSLAGTTVFVVDPEKAPLISGNCEDGVRPAWLLWLTITLGVLFLIMLLMNIFLCTAMSCSCANTEIIEKDPSVVEESIPIDNDHYAIVHSRSGSRHSGVQGGRARGTSIK</sequence>
<reference evidence="6" key="1">
    <citation type="submission" date="2020-05" db="UniProtKB">
        <authorList>
            <consortium name="EnsemblMetazoa"/>
        </authorList>
    </citation>
    <scope>IDENTIFICATION</scope>
    <source>
        <strain evidence="6">Yale</strain>
    </source>
</reference>
<feature type="region of interest" description="Disordered" evidence="2">
    <location>
        <begin position="377"/>
        <end position="397"/>
    </location>
</feature>
<dbReference type="EMBL" id="CCAG010019280">
    <property type="status" value="NOT_ANNOTATED_CDS"/>
    <property type="molecule type" value="Genomic_DNA"/>
</dbReference>
<feature type="signal peptide" evidence="4">
    <location>
        <begin position="1"/>
        <end position="23"/>
    </location>
</feature>
<feature type="chain" id="PRO_5008407357" description="ZP domain-containing protein" evidence="4">
    <location>
        <begin position="24"/>
        <end position="397"/>
    </location>
</feature>
<feature type="domain" description="ZP" evidence="5">
    <location>
        <begin position="40"/>
        <end position="268"/>
    </location>
</feature>
<dbReference type="InterPro" id="IPR001507">
    <property type="entry name" value="ZP_dom"/>
</dbReference>
<evidence type="ECO:0000256" key="4">
    <source>
        <dbReference type="SAM" id="SignalP"/>
    </source>
</evidence>
<protein>
    <recommendedName>
        <fullName evidence="5">ZP domain-containing protein</fullName>
    </recommendedName>
</protein>
<evidence type="ECO:0000259" key="5">
    <source>
        <dbReference type="PROSITE" id="PS51034"/>
    </source>
</evidence>
<dbReference type="STRING" id="37546.A0A1B0FEE1"/>